<feature type="domain" description="Aldehyde dehydrogenase" evidence="6">
    <location>
        <begin position="23"/>
        <end position="245"/>
    </location>
</feature>
<evidence type="ECO:0000259" key="6">
    <source>
        <dbReference type="Pfam" id="PF00171"/>
    </source>
</evidence>
<comment type="caution">
    <text evidence="7">The sequence shown here is derived from an EMBL/GenBank/DDBJ whole genome shotgun (WGS) entry which is preliminary data.</text>
</comment>
<keyword evidence="2" id="KW-0273">Eye lens protein</keyword>
<dbReference type="GO" id="GO:0005212">
    <property type="term" value="F:structural constituent of eye lens"/>
    <property type="evidence" value="ECO:0007669"/>
    <property type="project" value="UniProtKB-KW"/>
</dbReference>
<dbReference type="FunFam" id="3.40.309.10:FF:000001">
    <property type="entry name" value="Mitochondrial aldehyde dehydrogenase 2"/>
    <property type="match status" value="1"/>
</dbReference>
<evidence type="ECO:0000313" key="8">
    <source>
        <dbReference type="Proteomes" id="UP000596742"/>
    </source>
</evidence>
<keyword evidence="7" id="KW-0560">Oxidoreductase</keyword>
<dbReference type="Proteomes" id="UP000596742">
    <property type="component" value="Unassembled WGS sequence"/>
</dbReference>
<dbReference type="EMBL" id="UYJE01001522">
    <property type="protein sequence ID" value="VDI02825.1"/>
    <property type="molecule type" value="Genomic_DNA"/>
</dbReference>
<reference evidence="7" key="1">
    <citation type="submission" date="2018-11" db="EMBL/GenBank/DDBJ databases">
        <authorList>
            <person name="Alioto T."/>
            <person name="Alioto T."/>
        </authorList>
    </citation>
    <scope>NUCLEOTIDE SEQUENCE</scope>
</reference>
<dbReference type="FunFam" id="3.40.605.10:FF:000050">
    <property type="entry name" value="Aldehyde dehydrogenase, mitochondrial"/>
    <property type="match status" value="1"/>
</dbReference>
<evidence type="ECO:0000256" key="2">
    <source>
        <dbReference type="ARBA" id="ARBA00022613"/>
    </source>
</evidence>
<dbReference type="OrthoDB" id="310895at2759"/>
<gene>
    <name evidence="7" type="ORF">MGAL_10B090730</name>
</gene>
<evidence type="ECO:0000256" key="4">
    <source>
        <dbReference type="ARBA" id="ARBA00068070"/>
    </source>
</evidence>
<dbReference type="FunFam" id="3.40.605.10:FF:000026">
    <property type="entry name" value="Aldehyde dehydrogenase, putative"/>
    <property type="match status" value="1"/>
</dbReference>
<comment type="function">
    <text evidence="3">Omega-crystallins are structural components of squids and octopi eye lens. Contains relatively little if any DHAL activity.</text>
</comment>
<dbReference type="InterPro" id="IPR016162">
    <property type="entry name" value="Ald_DH_N"/>
</dbReference>
<evidence type="ECO:0000256" key="1">
    <source>
        <dbReference type="ARBA" id="ARBA00009986"/>
    </source>
</evidence>
<dbReference type="Gene3D" id="3.40.309.10">
    <property type="entry name" value="Aldehyde Dehydrogenase, Chain A, domain 2"/>
    <property type="match status" value="1"/>
</dbReference>
<feature type="compositionally biased region" description="Polar residues" evidence="5">
    <location>
        <begin position="465"/>
        <end position="491"/>
    </location>
</feature>
<keyword evidence="8" id="KW-1185">Reference proteome</keyword>
<dbReference type="Gene3D" id="3.40.605.10">
    <property type="entry name" value="Aldehyde Dehydrogenase, Chain A, domain 1"/>
    <property type="match status" value="2"/>
</dbReference>
<dbReference type="GO" id="GO:0016620">
    <property type="term" value="F:oxidoreductase activity, acting on the aldehyde or oxo group of donors, NAD or NADP as acceptor"/>
    <property type="evidence" value="ECO:0007669"/>
    <property type="project" value="InterPro"/>
</dbReference>
<dbReference type="PANTHER" id="PTHR11699">
    <property type="entry name" value="ALDEHYDE DEHYDROGENASE-RELATED"/>
    <property type="match status" value="1"/>
</dbReference>
<accession>A0A8B6CBE3</accession>
<organism evidence="7 8">
    <name type="scientific">Mytilus galloprovincialis</name>
    <name type="common">Mediterranean mussel</name>
    <dbReference type="NCBI Taxonomy" id="29158"/>
    <lineage>
        <taxon>Eukaryota</taxon>
        <taxon>Metazoa</taxon>
        <taxon>Spiralia</taxon>
        <taxon>Lophotrochozoa</taxon>
        <taxon>Mollusca</taxon>
        <taxon>Bivalvia</taxon>
        <taxon>Autobranchia</taxon>
        <taxon>Pteriomorphia</taxon>
        <taxon>Mytilida</taxon>
        <taxon>Mytiloidea</taxon>
        <taxon>Mytilidae</taxon>
        <taxon>Mytilinae</taxon>
        <taxon>Mytilus</taxon>
    </lineage>
</organism>
<name>A0A8B6CBE3_MYTGA</name>
<comment type="similarity">
    <text evidence="1">Belongs to the aldehyde dehydrogenase family.</text>
</comment>
<proteinExistence type="inferred from homology"/>
<evidence type="ECO:0000313" key="7">
    <source>
        <dbReference type="EMBL" id="VDI02825.1"/>
    </source>
</evidence>
<dbReference type="InterPro" id="IPR016161">
    <property type="entry name" value="Ald_DH/histidinol_DH"/>
</dbReference>
<evidence type="ECO:0000256" key="5">
    <source>
        <dbReference type="SAM" id="MobiDB-lite"/>
    </source>
</evidence>
<dbReference type="InterPro" id="IPR015590">
    <property type="entry name" value="Aldehyde_DH_dom"/>
</dbReference>
<protein>
    <recommendedName>
        <fullName evidence="4">Omega-crystallin</fullName>
    </recommendedName>
</protein>
<sequence>MGLPSPIVNPEILYKKIFINNEWVDSVSGKTFPVTNPSTGEVIVNVQEGDKADVDLAVIAAKEAFKHDSEWRTMDASVRGELLYKLAYLIERDAVYIASLETLDNGKPFKDSYGIDVPYTVKCLRYFAGWSDKIQGKTIPMDGEFFCYTRHEPVGICGQIIPWNFPLLMMAWKIGPALCCGNVIVLKPAEQTPLTALYTAQLAKEAGFPPGVLNVVPGYGPTAGGAISNHPDVDKVAFTGSTEVDQDQFNKIIDLIESGKQEGAVLECGGKRQGNNGYFIEPTVFSNVDEDMRIGKEEIFGPVQTLIKFKTMDEVIKRANNTTYGLAAAIFTRDINKVMTYTSRVRAGTIWVNCYNVLRTTCPFGGFKKSGIGRELGEYGLHQYSEVKTVIINAPNAPVEKPAIEDETIESVTDTSKKIYKSVIDCVPAKPENTETPDQGIIDNPKNPYVSTSGVVISMPSQNIDNVGDNQQINEDTGNSGKSEATCSDETSCSKDGPGNEQGIQDVDVTTKM</sequence>
<dbReference type="AlphaFoldDB" id="A0A8B6CBE3"/>
<dbReference type="SUPFAM" id="SSF53720">
    <property type="entry name" value="ALDH-like"/>
    <property type="match status" value="1"/>
</dbReference>
<dbReference type="InterPro" id="IPR016163">
    <property type="entry name" value="Ald_DH_C"/>
</dbReference>
<feature type="region of interest" description="Disordered" evidence="5">
    <location>
        <begin position="465"/>
        <end position="513"/>
    </location>
</feature>
<dbReference type="Pfam" id="PF00171">
    <property type="entry name" value="Aldedh"/>
    <property type="match status" value="1"/>
</dbReference>
<evidence type="ECO:0000256" key="3">
    <source>
        <dbReference type="ARBA" id="ARBA00053286"/>
    </source>
</evidence>